<evidence type="ECO:0008006" key="3">
    <source>
        <dbReference type="Google" id="ProtNLM"/>
    </source>
</evidence>
<protein>
    <recommendedName>
        <fullName evidence="3">Substrate-binding family protein</fullName>
    </recommendedName>
</protein>
<dbReference type="AlphaFoldDB" id="A0A4R1QMQ6"/>
<dbReference type="InterPro" id="IPR028082">
    <property type="entry name" value="Peripla_BP_I"/>
</dbReference>
<name>A0A4R1QMQ6_9FIRM</name>
<dbReference type="Proteomes" id="UP000295184">
    <property type="component" value="Unassembled WGS sequence"/>
</dbReference>
<dbReference type="STRING" id="1650663.GCA_001486665_02218"/>
<comment type="caution">
    <text evidence="1">The sequence shown here is derived from an EMBL/GenBank/DDBJ whole genome shotgun (WGS) entry which is preliminary data.</text>
</comment>
<evidence type="ECO:0000313" key="1">
    <source>
        <dbReference type="EMBL" id="TCL54061.1"/>
    </source>
</evidence>
<evidence type="ECO:0000313" key="2">
    <source>
        <dbReference type="Proteomes" id="UP000295184"/>
    </source>
</evidence>
<dbReference type="RefSeq" id="WP_058965236.1">
    <property type="nucleotide sequence ID" value="NZ_CABKVM010000017.1"/>
</dbReference>
<gene>
    <name evidence="1" type="ORF">EDD77_12425</name>
</gene>
<sequence>MKRIALILAKLFAVCAALGLCAVLYLFSVGYFDPQPTIGYLHSPKELPYVDLDALEDYFSENGVRFLLADESADYEPAARELIEQGAQVLIVSEDEDILDPALLRLARSHGIPLVVVGRSPQVQEMEDYDKLWYVGSSPALGGELLGEEMAMGFRSGAIPDANGDLVLQYSLYLSDIGPYHQALSYYALQECEHYGVYSNLLEYLDENDDPLPFTAEGLAGQQKPELFLCTTADDSRFLHDLAGQLGWLDGDAPVRIAAVAENPELAQALVDEGIAIAASYYDIDEITRVAGQLALNSLDKEFAGQGLELQPDESGRFFIPFGLVTTLEENQ</sequence>
<dbReference type="OrthoDB" id="1837551at2"/>
<accession>A0A4R1QMQ6</accession>
<organism evidence="1 2">
    <name type="scientific">Allofournierella massiliensis</name>
    <dbReference type="NCBI Taxonomy" id="1650663"/>
    <lineage>
        <taxon>Bacteria</taxon>
        <taxon>Bacillati</taxon>
        <taxon>Bacillota</taxon>
        <taxon>Clostridia</taxon>
        <taxon>Eubacteriales</taxon>
        <taxon>Oscillospiraceae</taxon>
        <taxon>Allofournierella</taxon>
    </lineage>
</organism>
<proteinExistence type="predicted"/>
<dbReference type="EMBL" id="SLUM01000024">
    <property type="protein sequence ID" value="TCL54061.1"/>
    <property type="molecule type" value="Genomic_DNA"/>
</dbReference>
<dbReference type="SUPFAM" id="SSF53822">
    <property type="entry name" value="Periplasmic binding protein-like I"/>
    <property type="match status" value="1"/>
</dbReference>
<dbReference type="Gene3D" id="3.40.50.2300">
    <property type="match status" value="2"/>
</dbReference>
<reference evidence="1 2" key="1">
    <citation type="submission" date="2019-03" db="EMBL/GenBank/DDBJ databases">
        <title>Genomic Encyclopedia of Type Strains, Phase IV (KMG-IV): sequencing the most valuable type-strain genomes for metagenomic binning, comparative biology and taxonomic classification.</title>
        <authorList>
            <person name="Goeker M."/>
        </authorList>
    </citation>
    <scope>NUCLEOTIDE SEQUENCE [LARGE SCALE GENOMIC DNA]</scope>
    <source>
        <strain evidence="1 2">DSM 100451</strain>
    </source>
</reference>